<dbReference type="InterPro" id="IPR012677">
    <property type="entry name" value="Nucleotide-bd_a/b_plait_sf"/>
</dbReference>
<evidence type="ECO:0000313" key="6">
    <source>
        <dbReference type="Proteomes" id="UP001212152"/>
    </source>
</evidence>
<feature type="compositionally biased region" description="Gly residues" evidence="3">
    <location>
        <begin position="348"/>
        <end position="365"/>
    </location>
</feature>
<feature type="domain" description="RRM" evidence="4">
    <location>
        <begin position="121"/>
        <end position="198"/>
    </location>
</feature>
<dbReference type="PANTHER" id="PTHR23003:SF3">
    <property type="entry name" value="FI21236P1-RELATED"/>
    <property type="match status" value="1"/>
</dbReference>
<evidence type="ECO:0000256" key="2">
    <source>
        <dbReference type="PROSITE-ProRule" id="PRU00176"/>
    </source>
</evidence>
<dbReference type="EMBL" id="JADGJQ010000010">
    <property type="protein sequence ID" value="KAJ3181985.1"/>
    <property type="molecule type" value="Genomic_DNA"/>
</dbReference>
<dbReference type="GO" id="GO:0005737">
    <property type="term" value="C:cytoplasm"/>
    <property type="evidence" value="ECO:0007669"/>
    <property type="project" value="TreeGrafter"/>
</dbReference>
<dbReference type="InterPro" id="IPR035979">
    <property type="entry name" value="RBD_domain_sf"/>
</dbReference>
<organism evidence="5 6">
    <name type="scientific">Geranomyces variabilis</name>
    <dbReference type="NCBI Taxonomy" id="109894"/>
    <lineage>
        <taxon>Eukaryota</taxon>
        <taxon>Fungi</taxon>
        <taxon>Fungi incertae sedis</taxon>
        <taxon>Chytridiomycota</taxon>
        <taxon>Chytridiomycota incertae sedis</taxon>
        <taxon>Chytridiomycetes</taxon>
        <taxon>Spizellomycetales</taxon>
        <taxon>Powellomycetaceae</taxon>
        <taxon>Geranomyces</taxon>
    </lineage>
</organism>
<dbReference type="InterPro" id="IPR050374">
    <property type="entry name" value="RRT5_SRSF_SR"/>
</dbReference>
<evidence type="ECO:0000259" key="4">
    <source>
        <dbReference type="PROSITE" id="PS50102"/>
    </source>
</evidence>
<evidence type="ECO:0000313" key="5">
    <source>
        <dbReference type="EMBL" id="KAJ3181985.1"/>
    </source>
</evidence>
<name>A0AAD5TNC9_9FUNG</name>
<reference evidence="5" key="1">
    <citation type="submission" date="2020-05" db="EMBL/GenBank/DDBJ databases">
        <title>Phylogenomic resolution of chytrid fungi.</title>
        <authorList>
            <person name="Stajich J.E."/>
            <person name="Amses K."/>
            <person name="Simmons R."/>
            <person name="Seto K."/>
            <person name="Myers J."/>
            <person name="Bonds A."/>
            <person name="Quandt C.A."/>
            <person name="Barry K."/>
            <person name="Liu P."/>
            <person name="Grigoriev I."/>
            <person name="Longcore J.E."/>
            <person name="James T.Y."/>
        </authorList>
    </citation>
    <scope>NUCLEOTIDE SEQUENCE</scope>
    <source>
        <strain evidence="5">JEL0379</strain>
    </source>
</reference>
<dbReference type="Pfam" id="PF00076">
    <property type="entry name" value="RRM_1"/>
    <property type="match status" value="4"/>
</dbReference>
<dbReference type="AlphaFoldDB" id="A0AAD5TNC9"/>
<dbReference type="GO" id="GO:0003729">
    <property type="term" value="F:mRNA binding"/>
    <property type="evidence" value="ECO:0007669"/>
    <property type="project" value="TreeGrafter"/>
</dbReference>
<feature type="domain" description="RRM" evidence="4">
    <location>
        <begin position="7"/>
        <end position="84"/>
    </location>
</feature>
<feature type="region of interest" description="Disordered" evidence="3">
    <location>
        <begin position="329"/>
        <end position="366"/>
    </location>
</feature>
<comment type="caution">
    <text evidence="5">The sequence shown here is derived from an EMBL/GenBank/DDBJ whole genome shotgun (WGS) entry which is preliminary data.</text>
</comment>
<dbReference type="GO" id="GO:0005634">
    <property type="term" value="C:nucleus"/>
    <property type="evidence" value="ECO:0007669"/>
    <property type="project" value="TreeGrafter"/>
</dbReference>
<gene>
    <name evidence="5" type="ORF">HDU87_000323</name>
</gene>
<evidence type="ECO:0000256" key="1">
    <source>
        <dbReference type="ARBA" id="ARBA00022884"/>
    </source>
</evidence>
<feature type="region of interest" description="Disordered" evidence="3">
    <location>
        <begin position="201"/>
        <end position="227"/>
    </location>
</feature>
<keyword evidence="1 2" id="KW-0694">RNA-binding</keyword>
<keyword evidence="6" id="KW-1185">Reference proteome</keyword>
<dbReference type="InterPro" id="IPR000504">
    <property type="entry name" value="RRM_dom"/>
</dbReference>
<accession>A0AAD5TNC9</accession>
<dbReference type="Proteomes" id="UP001212152">
    <property type="component" value="Unassembled WGS sequence"/>
</dbReference>
<dbReference type="PANTHER" id="PTHR23003">
    <property type="entry name" value="RNA RECOGNITION MOTIF RRM DOMAIN CONTAINING PROTEIN"/>
    <property type="match status" value="1"/>
</dbReference>
<dbReference type="GO" id="GO:1990904">
    <property type="term" value="C:ribonucleoprotein complex"/>
    <property type="evidence" value="ECO:0007669"/>
    <property type="project" value="TreeGrafter"/>
</dbReference>
<protein>
    <recommendedName>
        <fullName evidence="4">RRM domain-containing protein</fullName>
    </recommendedName>
</protein>
<dbReference type="SMART" id="SM00360">
    <property type="entry name" value="RRM"/>
    <property type="match status" value="4"/>
</dbReference>
<dbReference type="FunFam" id="3.30.70.330:FF:000034">
    <property type="entry name" value="heterogeneous nuclear ribonucleoprotein M isoform X1"/>
    <property type="match status" value="1"/>
</dbReference>
<sequence>MSINSGKQLHIGNLPWSVSSQDLRDLFREAGTVTHAEVAQSPAGRSRGYGTVVFSTLDEAENAIETLNGYEWNGRSIEVREDRGPTPRAAGTSNRPPIAIGDAPVFNENGADAEPVVINVRALYVGNIPYSVAWQDVKDLFRQAGSVYRAEVPQDVQGRSKGYSTLLMGSLDEARKAVAMFNGYEWNGRRLDVREDRSFTGESGGAVAGSGTSTPARNVAPRGNNNGFQNNGFAAGGAAAGATGGSSIAGRQLFVGNLPFTVQWQELKDLFREVGSVLRADVAVDASGRSRGYGQVLMATVEEAQAAIEQLKGRDVGGRAIEVREDKFAASGNHQPRHNDQPQQQQGEGAGAGGFTGARNGGGFAPAGAAAPGTQVFVGNLPFSSRWQDLKDIFRAIGLNPIHADVMVDNATGRSKGFGIVRFQTPEEAQRAVDEVNGTELQGRNVNVRLDKYSV</sequence>
<evidence type="ECO:0000256" key="3">
    <source>
        <dbReference type="SAM" id="MobiDB-lite"/>
    </source>
</evidence>
<dbReference type="SUPFAM" id="SSF54928">
    <property type="entry name" value="RNA-binding domain, RBD"/>
    <property type="match status" value="4"/>
</dbReference>
<proteinExistence type="predicted"/>
<dbReference type="Gene3D" id="3.30.70.330">
    <property type="match status" value="4"/>
</dbReference>
<feature type="domain" description="RRM" evidence="4">
    <location>
        <begin position="374"/>
        <end position="453"/>
    </location>
</feature>
<feature type="domain" description="RRM" evidence="4">
    <location>
        <begin position="251"/>
        <end position="328"/>
    </location>
</feature>
<dbReference type="PROSITE" id="PS50102">
    <property type="entry name" value="RRM"/>
    <property type="match status" value="4"/>
</dbReference>